<sequence>MTAVARVRVPPAPRTRRAMPVRAALEWAFGTECARLDHDEIEAVGGTGWRSYGMEYVALERAQLGTRVDTSRGRSSPHDDAELIATVVRNVLPWYAATLVADLARAGRTPDWMPDARPHCVPVKWRPSPAGPRAAQDFGDTWRYRAGRGRNGNKLVELRAPCCPVTYYPTAGQIASARRAWLDWYGYLLEVRCALEAAGLRSLRLTDDMPPMTPWKNSS</sequence>
<protein>
    <submittedName>
        <fullName evidence="1">Uncharacterized protein</fullName>
    </submittedName>
</protein>
<name>A0A4R8FWA7_9RHOB</name>
<proteinExistence type="predicted"/>
<accession>A0A4R8FWA7</accession>
<comment type="caution">
    <text evidence="1">The sequence shown here is derived from an EMBL/GenBank/DDBJ whole genome shotgun (WGS) entry which is preliminary data.</text>
</comment>
<reference evidence="1 2" key="1">
    <citation type="submission" date="2019-03" db="EMBL/GenBank/DDBJ databases">
        <title>Genomic Encyclopedia of Type Strains, Phase IV (KMG-IV): sequencing the most valuable type-strain genomes for metagenomic binning, comparative biology and taxonomic classification.</title>
        <authorList>
            <person name="Goeker M."/>
        </authorList>
    </citation>
    <scope>NUCLEOTIDE SEQUENCE [LARGE SCALE GENOMIC DNA]</scope>
    <source>
        <strain evidence="1 2">JA181</strain>
    </source>
</reference>
<evidence type="ECO:0000313" key="2">
    <source>
        <dbReference type="Proteomes" id="UP000295484"/>
    </source>
</evidence>
<gene>
    <name evidence="1" type="ORF">EV657_1053</name>
</gene>
<dbReference type="Proteomes" id="UP000295484">
    <property type="component" value="Unassembled WGS sequence"/>
</dbReference>
<dbReference type="EMBL" id="SOEB01000005">
    <property type="protein sequence ID" value="TDX31157.1"/>
    <property type="molecule type" value="Genomic_DNA"/>
</dbReference>
<dbReference type="RefSeq" id="WP_134077384.1">
    <property type="nucleotide sequence ID" value="NZ_SOEB01000005.1"/>
</dbReference>
<dbReference type="AlphaFoldDB" id="A0A4R8FWA7"/>
<evidence type="ECO:0000313" key="1">
    <source>
        <dbReference type="EMBL" id="TDX31157.1"/>
    </source>
</evidence>
<organism evidence="1 2">
    <name type="scientific">Rhodovulum visakhapatnamense</name>
    <dbReference type="NCBI Taxonomy" id="364297"/>
    <lineage>
        <taxon>Bacteria</taxon>
        <taxon>Pseudomonadati</taxon>
        <taxon>Pseudomonadota</taxon>
        <taxon>Alphaproteobacteria</taxon>
        <taxon>Rhodobacterales</taxon>
        <taxon>Paracoccaceae</taxon>
        <taxon>Rhodovulum</taxon>
    </lineage>
</organism>